<evidence type="ECO:0000256" key="3">
    <source>
        <dbReference type="ARBA" id="ARBA00007592"/>
    </source>
</evidence>
<comment type="pathway">
    <text evidence="2 12">Amino-acid biosynthesis; L-lysine biosynthesis via DAP pathway; (S)-tetrahydrodipicolinate from L-aspartate: step 3/4.</text>
</comment>
<evidence type="ECO:0000313" key="16">
    <source>
        <dbReference type="EMBL" id="AFX99756.1"/>
    </source>
</evidence>
<sequence>MKNFKGTFTALVTPFKNGKIDYASLDKLLKQQLTGGVDGFVVNGTTGESPVLTSSEKAELFKHIRNICGDKVVLIMGTGSNNTAQTIEDSRKAEEMGADAILVVVPYYNKPPQRGLYEHFKAVASSVKIPTILYNVPGRTITSLESSTIRDLSKVTGVVGIKEATGKIDLASEIIKACGSEFVMLSGDDGTYVEFLGAGGHGVISVASHVIPAQMVQWKKWVSEGALEKARADIAKYNDMINLLFVEANPIPVKKALQLMGILDSAELRLPLVELGSENTAKLQAEMKKVGVL</sequence>
<proteinExistence type="inferred from homology"/>
<dbReference type="EC" id="4.3.3.7" evidence="4 12"/>
<dbReference type="HOGENOM" id="CLU_049343_7_1_7"/>
<dbReference type="InterPro" id="IPR002220">
    <property type="entry name" value="DapA-like"/>
</dbReference>
<dbReference type="HAMAP" id="MF_00418">
    <property type="entry name" value="DapA"/>
    <property type="match status" value="1"/>
</dbReference>
<comment type="subcellular location">
    <subcellularLocation>
        <location evidence="12">Cytoplasm</location>
    </subcellularLocation>
</comment>
<dbReference type="Gene3D" id="3.20.20.70">
    <property type="entry name" value="Aldolase class I"/>
    <property type="match status" value="1"/>
</dbReference>
<dbReference type="RefSeq" id="WP_015089252.1">
    <property type="nucleotide sequence ID" value="NC_019567.1"/>
</dbReference>
<dbReference type="PANTHER" id="PTHR12128">
    <property type="entry name" value="DIHYDRODIPICOLINATE SYNTHASE"/>
    <property type="match status" value="1"/>
</dbReference>
<feature type="active site" description="Proton donor/acceptor" evidence="12 14">
    <location>
        <position position="134"/>
    </location>
</feature>
<comment type="catalytic activity">
    <reaction evidence="11 12">
        <text>L-aspartate 4-semialdehyde + pyruvate = (2S,4S)-4-hydroxy-2,3,4,5-tetrahydrodipicolinate + H2O + H(+)</text>
        <dbReference type="Rhea" id="RHEA:34171"/>
        <dbReference type="ChEBI" id="CHEBI:15361"/>
        <dbReference type="ChEBI" id="CHEBI:15377"/>
        <dbReference type="ChEBI" id="CHEBI:15378"/>
        <dbReference type="ChEBI" id="CHEBI:67139"/>
        <dbReference type="ChEBI" id="CHEBI:537519"/>
        <dbReference type="EC" id="4.3.3.7"/>
    </reaction>
</comment>
<dbReference type="OrthoDB" id="5289717at2"/>
<feature type="site" description="Part of a proton relay during catalysis" evidence="12">
    <location>
        <position position="108"/>
    </location>
</feature>
<feature type="binding site" evidence="12 15">
    <location>
        <position position="46"/>
    </location>
    <ligand>
        <name>pyruvate</name>
        <dbReference type="ChEBI" id="CHEBI:15361"/>
    </ligand>
</feature>
<evidence type="ECO:0000256" key="13">
    <source>
        <dbReference type="PIRNR" id="PIRNR001365"/>
    </source>
</evidence>
<dbReference type="PROSITE" id="PS00666">
    <property type="entry name" value="DHDPS_2"/>
    <property type="match status" value="1"/>
</dbReference>
<dbReference type="InterPro" id="IPR013785">
    <property type="entry name" value="Aldolase_TIM"/>
</dbReference>
<dbReference type="GO" id="GO:0019877">
    <property type="term" value="P:diaminopimelate biosynthetic process"/>
    <property type="evidence" value="ECO:0007669"/>
    <property type="project" value="UniProtKB-UniRule"/>
</dbReference>
<evidence type="ECO:0000256" key="15">
    <source>
        <dbReference type="PIRSR" id="PIRSR001365-2"/>
    </source>
</evidence>
<feature type="site" description="Part of a proton relay during catalysis" evidence="12">
    <location>
        <position position="45"/>
    </location>
</feature>
<feature type="binding site" evidence="12 15">
    <location>
        <position position="204"/>
    </location>
    <ligand>
        <name>pyruvate</name>
        <dbReference type="ChEBI" id="CHEBI:15361"/>
    </ligand>
</feature>
<keyword evidence="8 12" id="KW-0457">Lysine biosynthesis</keyword>
<organism evidence="16 17">
    <name type="scientific">Bdellovibrio bacteriovorus str. Tiberius</name>
    <dbReference type="NCBI Taxonomy" id="1069642"/>
    <lineage>
        <taxon>Bacteria</taxon>
        <taxon>Pseudomonadati</taxon>
        <taxon>Bdellovibrionota</taxon>
        <taxon>Bdellovibrionia</taxon>
        <taxon>Bdellovibrionales</taxon>
        <taxon>Pseudobdellovibrionaceae</taxon>
        <taxon>Bdellovibrio</taxon>
    </lineage>
</organism>
<comment type="subunit">
    <text evidence="12">Homotetramer; dimer of dimers.</text>
</comment>
<evidence type="ECO:0000256" key="2">
    <source>
        <dbReference type="ARBA" id="ARBA00005120"/>
    </source>
</evidence>
<dbReference type="SMART" id="SM01130">
    <property type="entry name" value="DHDPS"/>
    <property type="match status" value="1"/>
</dbReference>
<keyword evidence="7 12" id="KW-0220">Diaminopimelate biosynthesis</keyword>
<evidence type="ECO:0000256" key="8">
    <source>
        <dbReference type="ARBA" id="ARBA00023154"/>
    </source>
</evidence>
<evidence type="ECO:0000256" key="11">
    <source>
        <dbReference type="ARBA" id="ARBA00047836"/>
    </source>
</evidence>
<keyword evidence="9 12" id="KW-0456">Lyase</keyword>
<evidence type="ECO:0000256" key="10">
    <source>
        <dbReference type="ARBA" id="ARBA00023270"/>
    </source>
</evidence>
<dbReference type="GO" id="GO:0008840">
    <property type="term" value="F:4-hydroxy-tetrahydrodipicolinate synthase activity"/>
    <property type="evidence" value="ECO:0007669"/>
    <property type="project" value="UniProtKB-UniRule"/>
</dbReference>
<keyword evidence="10 12" id="KW-0704">Schiff base</keyword>
<dbReference type="KEGG" id="bbat:Bdt_0043"/>
<dbReference type="AlphaFoldDB" id="K7ZDR0"/>
<feature type="active site" description="Schiff-base intermediate with substrate" evidence="12 14">
    <location>
        <position position="162"/>
    </location>
</feature>
<dbReference type="PATRIC" id="fig|1069642.3.peg.43"/>
<dbReference type="PRINTS" id="PR00146">
    <property type="entry name" value="DHPICSNTHASE"/>
</dbReference>
<dbReference type="GO" id="GO:0009089">
    <property type="term" value="P:lysine biosynthetic process via diaminopimelate"/>
    <property type="evidence" value="ECO:0007669"/>
    <property type="project" value="UniProtKB-UniRule"/>
</dbReference>
<evidence type="ECO:0000256" key="5">
    <source>
        <dbReference type="ARBA" id="ARBA00022490"/>
    </source>
</evidence>
<evidence type="ECO:0000313" key="17">
    <source>
        <dbReference type="Proteomes" id="UP000010074"/>
    </source>
</evidence>
<comment type="function">
    <text evidence="1 12">Catalyzes the condensation of (S)-aspartate-beta-semialdehyde [(S)-ASA] and pyruvate to 4-hydroxy-tetrahydrodipicolinate (HTPA).</text>
</comment>
<evidence type="ECO:0000256" key="6">
    <source>
        <dbReference type="ARBA" id="ARBA00022605"/>
    </source>
</evidence>
<protein>
    <recommendedName>
        <fullName evidence="4 12">4-hydroxy-tetrahydrodipicolinate synthase</fullName>
        <shortName evidence="12">HTPA synthase</shortName>
        <ecNumber evidence="4 12">4.3.3.7</ecNumber>
    </recommendedName>
</protein>
<dbReference type="GO" id="GO:0005737">
    <property type="term" value="C:cytoplasm"/>
    <property type="evidence" value="ECO:0007669"/>
    <property type="project" value="UniProtKB-SubCell"/>
</dbReference>
<dbReference type="EMBL" id="CP002930">
    <property type="protein sequence ID" value="AFX99756.1"/>
    <property type="molecule type" value="Genomic_DNA"/>
</dbReference>
<accession>K7ZDR0</accession>
<dbReference type="PANTHER" id="PTHR12128:SF66">
    <property type="entry name" value="4-HYDROXY-2-OXOGLUTARATE ALDOLASE, MITOCHONDRIAL"/>
    <property type="match status" value="1"/>
</dbReference>
<dbReference type="Pfam" id="PF00701">
    <property type="entry name" value="DHDPS"/>
    <property type="match status" value="1"/>
</dbReference>
<evidence type="ECO:0000256" key="1">
    <source>
        <dbReference type="ARBA" id="ARBA00003294"/>
    </source>
</evidence>
<evidence type="ECO:0000256" key="4">
    <source>
        <dbReference type="ARBA" id="ARBA00012086"/>
    </source>
</evidence>
<evidence type="ECO:0000256" key="12">
    <source>
        <dbReference type="HAMAP-Rule" id="MF_00418"/>
    </source>
</evidence>
<gene>
    <name evidence="12 16" type="primary">dapA</name>
    <name evidence="16" type="ORF">Bdt_0043</name>
</gene>
<dbReference type="NCBIfam" id="TIGR00674">
    <property type="entry name" value="dapA"/>
    <property type="match status" value="1"/>
</dbReference>
<dbReference type="Proteomes" id="UP000010074">
    <property type="component" value="Chromosome"/>
</dbReference>
<dbReference type="UniPathway" id="UPA00034">
    <property type="reaction ID" value="UER00017"/>
</dbReference>
<evidence type="ECO:0000256" key="14">
    <source>
        <dbReference type="PIRSR" id="PIRSR001365-1"/>
    </source>
</evidence>
<dbReference type="STRING" id="1069642.Bdt_0043"/>
<evidence type="ECO:0000256" key="7">
    <source>
        <dbReference type="ARBA" id="ARBA00022915"/>
    </source>
</evidence>
<comment type="caution">
    <text evidence="12">Was originally thought to be a dihydrodipicolinate synthase (DHDPS), catalyzing the condensation of (S)-aspartate-beta-semialdehyde [(S)-ASA] and pyruvate to dihydrodipicolinate (DHDP). However, it was shown in E.coli that the product of the enzymatic reaction is not dihydrodipicolinate but in fact (4S)-4-hydroxy-2,3,4,5-tetrahydro-(2S)-dipicolinic acid (HTPA), and that the consecutive dehydration reaction leading to DHDP is not spontaneous but catalyzed by DapB.</text>
</comment>
<dbReference type="PIRSF" id="PIRSF001365">
    <property type="entry name" value="DHDPS"/>
    <property type="match status" value="1"/>
</dbReference>
<reference evidence="16 17" key="1">
    <citation type="journal article" date="2012" name="BMC Genomics">
        <title>Genome analysis of a simultaneously predatory and prey-independent, novel Bdellovibrio bacteriovorus from the River Tiber, supports in silico predictions of both ancient and recent lateral gene transfer from diverse bacteria.</title>
        <authorList>
            <person name="Hobley L."/>
            <person name="Lerner T.R."/>
            <person name="Williams L.E."/>
            <person name="Lambert C."/>
            <person name="Till R."/>
            <person name="Milner D.S."/>
            <person name="Basford S.M."/>
            <person name="Capeness M.J."/>
            <person name="Fenton A.K."/>
            <person name="Atterbury R.J."/>
            <person name="Harris M.A."/>
            <person name="Sockett R.E."/>
        </authorList>
    </citation>
    <scope>NUCLEOTIDE SEQUENCE [LARGE SCALE GENOMIC DNA]</scope>
    <source>
        <strain evidence="16 17">Tiberius</strain>
    </source>
</reference>
<evidence type="ECO:0000256" key="9">
    <source>
        <dbReference type="ARBA" id="ARBA00023239"/>
    </source>
</evidence>
<keyword evidence="6 12" id="KW-0028">Amino-acid biosynthesis</keyword>
<dbReference type="InterPro" id="IPR005263">
    <property type="entry name" value="DapA"/>
</dbReference>
<comment type="similarity">
    <text evidence="3 12 13">Belongs to the DapA family.</text>
</comment>
<keyword evidence="5 12" id="KW-0963">Cytoplasm</keyword>
<name>K7ZDR0_BDEBC</name>
<dbReference type="SUPFAM" id="SSF51569">
    <property type="entry name" value="Aldolase"/>
    <property type="match status" value="1"/>
</dbReference>
<dbReference type="CDD" id="cd00950">
    <property type="entry name" value="DHDPS"/>
    <property type="match status" value="1"/>
</dbReference>
<dbReference type="InterPro" id="IPR020625">
    <property type="entry name" value="Schiff_base-form_aldolases_AS"/>
</dbReference>